<dbReference type="GO" id="GO:0005737">
    <property type="term" value="C:cytoplasm"/>
    <property type="evidence" value="ECO:0007669"/>
    <property type="project" value="TreeGrafter"/>
</dbReference>
<evidence type="ECO:0000256" key="1">
    <source>
        <dbReference type="SAM" id="MobiDB-lite"/>
    </source>
</evidence>
<dbReference type="OrthoDB" id="265952at2759"/>
<feature type="region of interest" description="Disordered" evidence="1">
    <location>
        <begin position="847"/>
        <end position="888"/>
    </location>
</feature>
<feature type="compositionally biased region" description="Polar residues" evidence="1">
    <location>
        <begin position="197"/>
        <end position="228"/>
    </location>
</feature>
<feature type="compositionally biased region" description="Low complexity" evidence="1">
    <location>
        <begin position="529"/>
        <end position="550"/>
    </location>
</feature>
<dbReference type="VEuPathDB" id="TriTrypDB:LpyrH10_04_0450"/>
<dbReference type="PANTHER" id="PTHR12894">
    <property type="entry name" value="CNH DOMAIN CONTAINING"/>
    <property type="match status" value="1"/>
</dbReference>
<proteinExistence type="predicted"/>
<dbReference type="InterPro" id="IPR032914">
    <property type="entry name" value="Vam6/VPS39/TRAP1"/>
</dbReference>
<dbReference type="GO" id="GO:0034058">
    <property type="term" value="P:endosomal vesicle fusion"/>
    <property type="evidence" value="ECO:0007669"/>
    <property type="project" value="TreeGrafter"/>
</dbReference>
<gene>
    <name evidence="2" type="ORF">ABB37_02495</name>
</gene>
<dbReference type="RefSeq" id="XP_015661101.1">
    <property type="nucleotide sequence ID" value="XM_015799499.1"/>
</dbReference>
<dbReference type="EMBL" id="LGTL01000004">
    <property type="protein sequence ID" value="KPA82662.1"/>
    <property type="molecule type" value="Genomic_DNA"/>
</dbReference>
<comment type="caution">
    <text evidence="2">The sequence shown here is derived from an EMBL/GenBank/DDBJ whole genome shotgun (WGS) entry which is preliminary data.</text>
</comment>
<feature type="region of interest" description="Disordered" evidence="1">
    <location>
        <begin position="280"/>
        <end position="314"/>
    </location>
</feature>
<keyword evidence="3" id="KW-1185">Reference proteome</keyword>
<protein>
    <recommendedName>
        <fullName evidence="4">CNH domain-containing protein</fullName>
    </recommendedName>
</protein>
<dbReference type="GO" id="GO:0006914">
    <property type="term" value="P:autophagy"/>
    <property type="evidence" value="ECO:0007669"/>
    <property type="project" value="TreeGrafter"/>
</dbReference>
<dbReference type="PANTHER" id="PTHR12894:SF46">
    <property type="entry name" value="CNH DOMAIN-CONTAINING PROTEIN"/>
    <property type="match status" value="1"/>
</dbReference>
<feature type="region of interest" description="Disordered" evidence="1">
    <location>
        <begin position="529"/>
        <end position="552"/>
    </location>
</feature>
<evidence type="ECO:0000313" key="2">
    <source>
        <dbReference type="EMBL" id="KPA82662.1"/>
    </source>
</evidence>
<reference evidence="2 3" key="1">
    <citation type="submission" date="2015-07" db="EMBL/GenBank/DDBJ databases">
        <title>High-quality genome of monoxenous trypanosomatid Leptomonas pyrrhocoris.</title>
        <authorList>
            <person name="Flegontov P."/>
            <person name="Butenko A."/>
            <person name="Firsov S."/>
            <person name="Vlcek C."/>
            <person name="Logacheva M.D."/>
            <person name="Field M."/>
            <person name="Filatov D."/>
            <person name="Flegontova O."/>
            <person name="Gerasimov E."/>
            <person name="Jackson A.P."/>
            <person name="Kelly S."/>
            <person name="Opperdoes F."/>
            <person name="O'Reilly A."/>
            <person name="Votypka J."/>
            <person name="Yurchenko V."/>
            <person name="Lukes J."/>
        </authorList>
    </citation>
    <scope>NUCLEOTIDE SEQUENCE [LARGE SCALE GENOMIC DNA]</scope>
    <source>
        <strain evidence="2">H10</strain>
    </source>
</reference>
<dbReference type="GO" id="GO:0016020">
    <property type="term" value="C:membrane"/>
    <property type="evidence" value="ECO:0007669"/>
    <property type="project" value="TreeGrafter"/>
</dbReference>
<organism evidence="2 3">
    <name type="scientific">Leptomonas pyrrhocoris</name>
    <name type="common">Firebug parasite</name>
    <dbReference type="NCBI Taxonomy" id="157538"/>
    <lineage>
        <taxon>Eukaryota</taxon>
        <taxon>Discoba</taxon>
        <taxon>Euglenozoa</taxon>
        <taxon>Kinetoplastea</taxon>
        <taxon>Metakinetoplastina</taxon>
        <taxon>Trypanosomatida</taxon>
        <taxon>Trypanosomatidae</taxon>
        <taxon>Leishmaniinae</taxon>
        <taxon>Leptomonas</taxon>
    </lineage>
</organism>
<name>A0A0N0DXD3_LEPPY</name>
<feature type="region of interest" description="Disordered" evidence="1">
    <location>
        <begin position="172"/>
        <end position="230"/>
    </location>
</feature>
<feature type="compositionally biased region" description="Polar residues" evidence="1">
    <location>
        <begin position="281"/>
        <end position="291"/>
    </location>
</feature>
<dbReference type="Proteomes" id="UP000037923">
    <property type="component" value="Unassembled WGS sequence"/>
</dbReference>
<evidence type="ECO:0000313" key="3">
    <source>
        <dbReference type="Proteomes" id="UP000037923"/>
    </source>
</evidence>
<dbReference type="GeneID" id="26902786"/>
<evidence type="ECO:0008006" key="4">
    <source>
        <dbReference type="Google" id="ProtNLM"/>
    </source>
</evidence>
<accession>A0A0N0DXD3</accession>
<sequence>MPAVESLLQLYSLDEKDGTITAFDSYGSDVHLGTSTGKLIRLTISETCQGGEATSTEFFKPTTPPSPTTPAISTLAPREQQRRSSEASLRTIVSRRCTLSNSGAAVQQLQHSRSQRVLFALCEGRLLLLHAETYALLSSIATNIVSFSVAQPVRGSSTGAALHDGGFTPSVLASYPSHPSRPHPGWSTGTGGDDEVTSQQGRTVAHTRTSSEASHGSSLPWTPRSSAASPVGAPFAVARRKPSKAHVVCVAEKNNKELAVYLVDRVSTAVRGTATVLPLHGSTSPSLSTIDVASDGGGGGSSDTPRLSTRSAAQPPRVVLRQRFVLPEPAQRVVMCTPSPVVARVLTSGSNANTPRPGTTAASATVVEAGLTVCVGMRREVSLLPLLGGVPRCVLRLDGSRPPLLSIGSDPNTYLVRTQAPNTVMEVGVPPSAAAAGLRTGVAGDVHVEAAANPILLRMDYHRMAAGGKDVKGPLAASSKVQPGKEDELIVGDVFQSDGVVELVLGRFPFIFLFTAEHCDAVSLLSAGSSNSGDSTYSNTGSSSSSSSSAQRIPLPGIRHGALYGHGSSLFVASDRTVWSLQLYPLRAQLAEMVQAGRSNEAFQLLAFHQQRALSLLPSGTGLGDGEQLHLPRHPHPLALLEGDLHRMAGFVSLYKGDVAAAIDSFRGHLDPRELLLSVPDCIPPHALAFKPSRSISSATAASPDVEELPEPLPLTSAVSLSKTVGGGHVLHHVEAPLSAADVRSFLFSDSATTLAEQRDITAEGAVTNTGEPSVHVSYWDQWNGPCVYNSGTGDVSRAWRAAFDSHSLTSTPDAFAARCYEELKDELRRWFAAALLSPEAEALSARAGKEAAEESCGGPTATPRRDADDDGPLSLPTSVPAHADPPTHRRAMAHASLVLAWQARDFHTAYTIVARATTTGLCVEDCDDVLRYLREFRLLALLHFQVGDGAACECLLRNSVCLSTTLPLPPPAAAPSASLQRPDDVQFQLSQLRRCLGRKFEQGEAGGSSNLRSGWVDGARPQSSSPFSDEVAEALICGRGLLMQPSVAHVARVAHLLLGAPLGGAMNSTLAPRQAWEQLLDSIVACYASQVCPPSLTTGDAASFVQLHFTSSTNTRSGTIALPHAGPVLTTFVSPSFSVVPAVQRGSRKATPPLQDSSHGVVLHVLPSPLSEYFYAIEKLDVCVVRHLLTQQPRLAQARDVDGCTGLHLALAQVRVVTFAEERTPSGLQMHERARKAEGQSATLKVLCALVGLLVGFDCPASVLSCNGWSCLDVAAVACGGDETVFDIVSAALLASLEMRRSERENA</sequence>
<dbReference type="OMA" id="VCVGMRR"/>